<evidence type="ECO:0000313" key="4">
    <source>
        <dbReference type="Proteomes" id="UP000199317"/>
    </source>
</evidence>
<gene>
    <name evidence="3" type="ORF">SAMN04489708_14511</name>
</gene>
<dbReference type="Gene3D" id="3.40.50.880">
    <property type="match status" value="1"/>
</dbReference>
<dbReference type="InterPro" id="IPR006286">
    <property type="entry name" value="C56_PfpI-like"/>
</dbReference>
<dbReference type="InterPro" id="IPR029062">
    <property type="entry name" value="Class_I_gatase-like"/>
</dbReference>
<reference evidence="4" key="1">
    <citation type="submission" date="2016-10" db="EMBL/GenBank/DDBJ databases">
        <authorList>
            <person name="Varghese N."/>
            <person name="Submissions S."/>
        </authorList>
    </citation>
    <scope>NUCLEOTIDE SEQUENCE [LARGE SCALE GENOMIC DNA]</scope>
    <source>
        <strain evidence="4">DSM 17101</strain>
    </source>
</reference>
<feature type="domain" description="DJ-1/PfpI" evidence="2">
    <location>
        <begin position="17"/>
        <end position="184"/>
    </location>
</feature>
<dbReference type="GO" id="GO:0008233">
    <property type="term" value="F:peptidase activity"/>
    <property type="evidence" value="ECO:0007669"/>
    <property type="project" value="UniProtKB-KW"/>
</dbReference>
<dbReference type="PROSITE" id="PS51276">
    <property type="entry name" value="PEPTIDASE_C56_PFPI"/>
    <property type="match status" value="1"/>
</dbReference>
<organism evidence="3 4">
    <name type="scientific">Paracidovorax cattleyae</name>
    <dbReference type="NCBI Taxonomy" id="80868"/>
    <lineage>
        <taxon>Bacteria</taxon>
        <taxon>Pseudomonadati</taxon>
        <taxon>Pseudomonadota</taxon>
        <taxon>Betaproteobacteria</taxon>
        <taxon>Burkholderiales</taxon>
        <taxon>Comamonadaceae</taxon>
        <taxon>Paracidovorax</taxon>
    </lineage>
</organism>
<dbReference type="AlphaFoldDB" id="A0A1H0WP68"/>
<accession>A0A1H0WP68</accession>
<dbReference type="GO" id="GO:0006508">
    <property type="term" value="P:proteolysis"/>
    <property type="evidence" value="ECO:0007669"/>
    <property type="project" value="UniProtKB-KW"/>
</dbReference>
<keyword evidence="3" id="KW-0645">Protease</keyword>
<proteinExistence type="inferred from homology"/>
<dbReference type="RefSeq" id="WP_092839811.1">
    <property type="nucleotide sequence ID" value="NZ_FNJL01000045.1"/>
</dbReference>
<dbReference type="CDD" id="cd03134">
    <property type="entry name" value="GATase1_PfpI_like"/>
    <property type="match status" value="1"/>
</dbReference>
<evidence type="ECO:0000259" key="2">
    <source>
        <dbReference type="Pfam" id="PF01965"/>
    </source>
</evidence>
<dbReference type="Pfam" id="PF01965">
    <property type="entry name" value="DJ-1_PfpI"/>
    <property type="match status" value="1"/>
</dbReference>
<sequence length="198" mass="21193">MASPSNGPSASASTRGRRIALLVTDGFEQAELAGPRDALKGAGYEALIVAPKPGQVQGFNHVDKADRFDVDQTLDQASPDAFDAVVLPGGVVNADELRTNEQARAFVQAIDRAGKPVAVICHGAWLLIDAGLVKGKTLTSWPSLATDLRNAGAQWVDRPVQVEGRWISSRKPDDIPQFNEQILKTLQRGAGTEREARS</sequence>
<comment type="similarity">
    <text evidence="1">Belongs to the peptidase C56 family.</text>
</comment>
<dbReference type="OrthoDB" id="9792284at2"/>
<dbReference type="EMBL" id="FNJL01000045">
    <property type="protein sequence ID" value="SDP92275.1"/>
    <property type="molecule type" value="Genomic_DNA"/>
</dbReference>
<dbReference type="PANTHER" id="PTHR42733:SF12">
    <property type="entry name" value="PROTEINASE"/>
    <property type="match status" value="1"/>
</dbReference>
<name>A0A1H0WP68_9BURK</name>
<dbReference type="InterPro" id="IPR002818">
    <property type="entry name" value="DJ-1/PfpI"/>
</dbReference>
<evidence type="ECO:0000256" key="1">
    <source>
        <dbReference type="ARBA" id="ARBA00008542"/>
    </source>
</evidence>
<dbReference type="NCBIfam" id="TIGR01382">
    <property type="entry name" value="PfpI"/>
    <property type="match status" value="1"/>
</dbReference>
<dbReference type="SUPFAM" id="SSF52317">
    <property type="entry name" value="Class I glutamine amidotransferase-like"/>
    <property type="match status" value="1"/>
</dbReference>
<keyword evidence="3" id="KW-0378">Hydrolase</keyword>
<evidence type="ECO:0000313" key="3">
    <source>
        <dbReference type="EMBL" id="SDP92275.1"/>
    </source>
</evidence>
<protein>
    <submittedName>
        <fullName evidence="3">Protease I</fullName>
    </submittedName>
</protein>
<dbReference type="Proteomes" id="UP000199317">
    <property type="component" value="Unassembled WGS sequence"/>
</dbReference>
<dbReference type="PANTHER" id="PTHR42733">
    <property type="entry name" value="DJ-1 PROTEIN"/>
    <property type="match status" value="1"/>
</dbReference>
<keyword evidence="4" id="KW-1185">Reference proteome</keyword>